<accession>A0A0F9I3R1</accession>
<dbReference type="AlphaFoldDB" id="A0A0F9I3R1"/>
<gene>
    <name evidence="1" type="ORF">LCGC14_1924320</name>
</gene>
<organism evidence="1">
    <name type="scientific">marine sediment metagenome</name>
    <dbReference type="NCBI Taxonomy" id="412755"/>
    <lineage>
        <taxon>unclassified sequences</taxon>
        <taxon>metagenomes</taxon>
        <taxon>ecological metagenomes</taxon>
    </lineage>
</organism>
<evidence type="ECO:0000313" key="1">
    <source>
        <dbReference type="EMBL" id="KKL88475.1"/>
    </source>
</evidence>
<dbReference type="EMBL" id="LAZR01020554">
    <property type="protein sequence ID" value="KKL88475.1"/>
    <property type="molecule type" value="Genomic_DNA"/>
</dbReference>
<comment type="caution">
    <text evidence="1">The sequence shown here is derived from an EMBL/GenBank/DDBJ whole genome shotgun (WGS) entry which is preliminary data.</text>
</comment>
<reference evidence="1" key="1">
    <citation type="journal article" date="2015" name="Nature">
        <title>Complex archaea that bridge the gap between prokaryotes and eukaryotes.</title>
        <authorList>
            <person name="Spang A."/>
            <person name="Saw J.H."/>
            <person name="Jorgensen S.L."/>
            <person name="Zaremba-Niedzwiedzka K."/>
            <person name="Martijn J."/>
            <person name="Lind A.E."/>
            <person name="van Eijk R."/>
            <person name="Schleper C."/>
            <person name="Guy L."/>
            <person name="Ettema T.J."/>
        </authorList>
    </citation>
    <scope>NUCLEOTIDE SEQUENCE</scope>
</reference>
<proteinExistence type="predicted"/>
<sequence length="86" mass="10102">MKYRIIQYSDGYEYESFLDNKVPEEYKDIIVDKLPPEIIAAEKESRRKENVRTQIKEKLIDNLLSGTKPWAEVQVEAKTIDDANKI</sequence>
<protein>
    <submittedName>
        <fullName evidence="1">Uncharacterized protein</fullName>
    </submittedName>
</protein>
<name>A0A0F9I3R1_9ZZZZ</name>